<dbReference type="Proteomes" id="UP000178975">
    <property type="component" value="Unassembled WGS sequence"/>
</dbReference>
<organism evidence="3 4">
    <name type="scientific">Candidatus Nomurabacteria bacterium RIFOXYC2_FULL_36_19</name>
    <dbReference type="NCBI Taxonomy" id="1801806"/>
    <lineage>
        <taxon>Bacteria</taxon>
        <taxon>Candidatus Nomuraibacteriota</taxon>
    </lineage>
</organism>
<dbReference type="PRINTS" id="PR00111">
    <property type="entry name" value="ABHYDROLASE"/>
</dbReference>
<dbReference type="SUPFAM" id="SSF53474">
    <property type="entry name" value="alpha/beta-Hydrolases"/>
    <property type="match status" value="1"/>
</dbReference>
<protein>
    <recommendedName>
        <fullName evidence="2">AB hydrolase-1 domain-containing protein</fullName>
    </recommendedName>
</protein>
<dbReference type="Pfam" id="PF00561">
    <property type="entry name" value="Abhydrolase_1"/>
    <property type="match status" value="1"/>
</dbReference>
<dbReference type="EMBL" id="MFWE01000018">
    <property type="protein sequence ID" value="OGJ10132.1"/>
    <property type="molecule type" value="Genomic_DNA"/>
</dbReference>
<gene>
    <name evidence="3" type="ORF">A2456_01545</name>
</gene>
<dbReference type="GO" id="GO:0016020">
    <property type="term" value="C:membrane"/>
    <property type="evidence" value="ECO:0007669"/>
    <property type="project" value="TreeGrafter"/>
</dbReference>
<dbReference type="PANTHER" id="PTHR43798:SF31">
    <property type="entry name" value="AB HYDROLASE SUPERFAMILY PROTEIN YCLE"/>
    <property type="match status" value="1"/>
</dbReference>
<dbReference type="InterPro" id="IPR000073">
    <property type="entry name" value="AB_hydrolase_1"/>
</dbReference>
<name>A0A1F6YUT3_9BACT</name>
<evidence type="ECO:0000313" key="4">
    <source>
        <dbReference type="Proteomes" id="UP000178975"/>
    </source>
</evidence>
<comment type="caution">
    <text evidence="3">The sequence shown here is derived from an EMBL/GenBank/DDBJ whole genome shotgun (WGS) entry which is preliminary data.</text>
</comment>
<feature type="domain" description="AB hydrolase-1" evidence="2">
    <location>
        <begin position="23"/>
        <end position="248"/>
    </location>
</feature>
<accession>A0A1F6YUT3</accession>
<evidence type="ECO:0000256" key="1">
    <source>
        <dbReference type="ARBA" id="ARBA00022801"/>
    </source>
</evidence>
<evidence type="ECO:0000259" key="2">
    <source>
        <dbReference type="Pfam" id="PF00561"/>
    </source>
</evidence>
<keyword evidence="1" id="KW-0378">Hydrolase</keyword>
<sequence length="267" mass="31033">MQEHYLNNEIYYRINEFKPDRKTLVFIHGVSGSSSAWLPYEKIFENKYNVLTYDIRGHGLSKKYPSYSDYEVKKFAEDLNNLISYLNLKKIVLISNSFGGLIHLEYLKMHGENVFANVFTSPEVYLNTGFSAKIFRPILSLFKIILKTLPFNPKPRGHVDYSKHKNSTDWDISRNLADMKNTGLRAHFYTLKQSMNVKQEYNLEKINVPTLIIHGEKDTMVPLKNALNFSKNITNSKFINIKNIDHNTVHNAVKEMSQAIESFVEKI</sequence>
<dbReference type="PANTHER" id="PTHR43798">
    <property type="entry name" value="MONOACYLGLYCEROL LIPASE"/>
    <property type="match status" value="1"/>
</dbReference>
<proteinExistence type="predicted"/>
<dbReference type="Gene3D" id="3.40.50.1820">
    <property type="entry name" value="alpha/beta hydrolase"/>
    <property type="match status" value="1"/>
</dbReference>
<dbReference type="AlphaFoldDB" id="A0A1F6YUT3"/>
<reference evidence="3 4" key="1">
    <citation type="journal article" date="2016" name="Nat. Commun.">
        <title>Thousands of microbial genomes shed light on interconnected biogeochemical processes in an aquifer system.</title>
        <authorList>
            <person name="Anantharaman K."/>
            <person name="Brown C.T."/>
            <person name="Hug L.A."/>
            <person name="Sharon I."/>
            <person name="Castelle C.J."/>
            <person name="Probst A.J."/>
            <person name="Thomas B.C."/>
            <person name="Singh A."/>
            <person name="Wilkins M.J."/>
            <person name="Karaoz U."/>
            <person name="Brodie E.L."/>
            <person name="Williams K.H."/>
            <person name="Hubbard S.S."/>
            <person name="Banfield J.F."/>
        </authorList>
    </citation>
    <scope>NUCLEOTIDE SEQUENCE [LARGE SCALE GENOMIC DNA]</scope>
</reference>
<dbReference type="InterPro" id="IPR050266">
    <property type="entry name" value="AB_hydrolase_sf"/>
</dbReference>
<dbReference type="GO" id="GO:0016787">
    <property type="term" value="F:hydrolase activity"/>
    <property type="evidence" value="ECO:0007669"/>
    <property type="project" value="UniProtKB-KW"/>
</dbReference>
<evidence type="ECO:0000313" key="3">
    <source>
        <dbReference type="EMBL" id="OGJ10132.1"/>
    </source>
</evidence>
<dbReference type="InterPro" id="IPR029058">
    <property type="entry name" value="AB_hydrolase_fold"/>
</dbReference>